<dbReference type="AlphaFoldDB" id="A0A8J7DNW3"/>
<comment type="caution">
    <text evidence="2">The sequence shown here is derived from an EMBL/GenBank/DDBJ whole genome shotgun (WGS) entry which is preliminary data.</text>
</comment>
<dbReference type="Proteomes" id="UP000636505">
    <property type="component" value="Unassembled WGS sequence"/>
</dbReference>
<keyword evidence="1" id="KW-0812">Transmembrane</keyword>
<evidence type="ECO:0000313" key="2">
    <source>
        <dbReference type="EMBL" id="MBE9080286.1"/>
    </source>
</evidence>
<proteinExistence type="predicted"/>
<feature type="transmembrane region" description="Helical" evidence="1">
    <location>
        <begin position="65"/>
        <end position="84"/>
    </location>
</feature>
<dbReference type="EMBL" id="JADEXG010000098">
    <property type="protein sequence ID" value="MBE9080286.1"/>
    <property type="molecule type" value="Genomic_DNA"/>
</dbReference>
<accession>A0A8J7DNW3</accession>
<keyword evidence="1" id="KW-0472">Membrane</keyword>
<keyword evidence="1" id="KW-1133">Transmembrane helix</keyword>
<protein>
    <submittedName>
        <fullName evidence="2">Uncharacterized protein</fullName>
    </submittedName>
</protein>
<keyword evidence="3" id="KW-1185">Reference proteome</keyword>
<dbReference type="RefSeq" id="WP_193912083.1">
    <property type="nucleotide sequence ID" value="NZ_JADEXG010000098.1"/>
</dbReference>
<feature type="transmembrane region" description="Helical" evidence="1">
    <location>
        <begin position="32"/>
        <end position="53"/>
    </location>
</feature>
<organism evidence="2 3">
    <name type="scientific">Vasconcelosia minhoensis LEGE 07310</name>
    <dbReference type="NCBI Taxonomy" id="915328"/>
    <lineage>
        <taxon>Bacteria</taxon>
        <taxon>Bacillati</taxon>
        <taxon>Cyanobacteriota</taxon>
        <taxon>Cyanophyceae</taxon>
        <taxon>Nodosilineales</taxon>
        <taxon>Cymatolegaceae</taxon>
        <taxon>Vasconcelosia</taxon>
        <taxon>Vasconcelosia minhoensis</taxon>
    </lineage>
</organism>
<sequence length="123" mass="13999">MKRSTLFTFLYLALGVCLTAIAFGYPNLPSDLQTSLFISAGISYIVCIFEPFLRERTIRFYRSRNSSVILSSLVIGFTIIVTIWELQNQNWTMEAILQAFSRLIGVLLLAENIVIIRQVNSED</sequence>
<evidence type="ECO:0000313" key="3">
    <source>
        <dbReference type="Proteomes" id="UP000636505"/>
    </source>
</evidence>
<feature type="transmembrane region" description="Helical" evidence="1">
    <location>
        <begin position="96"/>
        <end position="116"/>
    </location>
</feature>
<name>A0A8J7DNW3_9CYAN</name>
<reference evidence="2" key="1">
    <citation type="submission" date="2020-10" db="EMBL/GenBank/DDBJ databases">
        <authorList>
            <person name="Castelo-Branco R."/>
            <person name="Eusebio N."/>
            <person name="Adriana R."/>
            <person name="Vieira A."/>
            <person name="Brugerolle De Fraissinette N."/>
            <person name="Rezende De Castro R."/>
            <person name="Schneider M.P."/>
            <person name="Vasconcelos V."/>
            <person name="Leao P.N."/>
        </authorList>
    </citation>
    <scope>NUCLEOTIDE SEQUENCE</scope>
    <source>
        <strain evidence="2">LEGE 07310</strain>
    </source>
</reference>
<gene>
    <name evidence="2" type="ORF">IQ241_23860</name>
</gene>
<evidence type="ECO:0000256" key="1">
    <source>
        <dbReference type="SAM" id="Phobius"/>
    </source>
</evidence>